<dbReference type="InterPro" id="IPR053154">
    <property type="entry name" value="c-di-AMP_regulator"/>
</dbReference>
<organism evidence="2 3">
    <name type="scientific">Roseiflexus castenholzii (strain DSM 13941 / HLO8)</name>
    <dbReference type="NCBI Taxonomy" id="383372"/>
    <lineage>
        <taxon>Bacteria</taxon>
        <taxon>Bacillati</taxon>
        <taxon>Chloroflexota</taxon>
        <taxon>Chloroflexia</taxon>
        <taxon>Chloroflexales</taxon>
        <taxon>Roseiflexineae</taxon>
        <taxon>Roseiflexaceae</taxon>
        <taxon>Roseiflexus</taxon>
    </lineage>
</organism>
<dbReference type="Pfam" id="PF07949">
    <property type="entry name" value="YbbR"/>
    <property type="match status" value="2"/>
</dbReference>
<name>A7NR22_ROSCS</name>
<dbReference type="AlphaFoldDB" id="A7NR22"/>
<feature type="region of interest" description="Disordered" evidence="1">
    <location>
        <begin position="415"/>
        <end position="451"/>
    </location>
</feature>
<dbReference type="STRING" id="383372.Rcas_3985"/>
<evidence type="ECO:0000313" key="2">
    <source>
        <dbReference type="EMBL" id="ABU60018.1"/>
    </source>
</evidence>
<gene>
    <name evidence="2" type="ordered locus">Rcas_3985</name>
</gene>
<dbReference type="PANTHER" id="PTHR37804:SF1">
    <property type="entry name" value="CDAA REGULATORY PROTEIN CDAR"/>
    <property type="match status" value="1"/>
</dbReference>
<dbReference type="HOGENOM" id="CLU_039811_1_0_0"/>
<reference evidence="2 3" key="1">
    <citation type="submission" date="2007-08" db="EMBL/GenBank/DDBJ databases">
        <title>Complete sequence of Roseiflexus castenholzii DSM 13941.</title>
        <authorList>
            <consortium name="US DOE Joint Genome Institute"/>
            <person name="Copeland A."/>
            <person name="Lucas S."/>
            <person name="Lapidus A."/>
            <person name="Barry K."/>
            <person name="Glavina del Rio T."/>
            <person name="Dalin E."/>
            <person name="Tice H."/>
            <person name="Pitluck S."/>
            <person name="Thompson L.S."/>
            <person name="Brettin T."/>
            <person name="Bruce D."/>
            <person name="Detter J.C."/>
            <person name="Han C."/>
            <person name="Tapia R."/>
            <person name="Schmutz J."/>
            <person name="Larimer F."/>
            <person name="Land M."/>
            <person name="Hauser L."/>
            <person name="Kyrpides N."/>
            <person name="Mikhailova N."/>
            <person name="Bryant D.A."/>
            <person name="Hanada S."/>
            <person name="Tsukatani Y."/>
            <person name="Richardson P."/>
        </authorList>
    </citation>
    <scope>NUCLEOTIDE SEQUENCE [LARGE SCALE GENOMIC DNA]</scope>
    <source>
        <strain evidence="3">DSM 13941 / HLO8</strain>
    </source>
</reference>
<dbReference type="KEGG" id="rca:Rcas_3985"/>
<accession>A7NR22</accession>
<protein>
    <submittedName>
        <fullName evidence="2">YbbR family protein</fullName>
    </submittedName>
</protein>
<dbReference type="EMBL" id="CP000804">
    <property type="protein sequence ID" value="ABU60018.1"/>
    <property type="molecule type" value="Genomic_DNA"/>
</dbReference>
<dbReference type="PANTHER" id="PTHR37804">
    <property type="entry name" value="CDAA REGULATORY PROTEIN CDAR"/>
    <property type="match status" value="1"/>
</dbReference>
<dbReference type="InterPro" id="IPR012505">
    <property type="entry name" value="YbbR"/>
</dbReference>
<dbReference type="Proteomes" id="UP000000263">
    <property type="component" value="Chromosome"/>
</dbReference>
<evidence type="ECO:0000256" key="1">
    <source>
        <dbReference type="SAM" id="MobiDB-lite"/>
    </source>
</evidence>
<dbReference type="Gene3D" id="2.170.120.30">
    <property type="match status" value="2"/>
</dbReference>
<dbReference type="eggNOG" id="COG4856">
    <property type="taxonomic scope" value="Bacteria"/>
</dbReference>
<proteinExistence type="predicted"/>
<dbReference type="Gene3D" id="2.170.120.40">
    <property type="entry name" value="YbbR-like domain"/>
    <property type="match status" value="2"/>
</dbReference>
<keyword evidence="3" id="KW-1185">Reference proteome</keyword>
<evidence type="ECO:0000313" key="3">
    <source>
        <dbReference type="Proteomes" id="UP000000263"/>
    </source>
</evidence>
<feature type="compositionally biased region" description="Pro residues" evidence="1">
    <location>
        <begin position="436"/>
        <end position="451"/>
    </location>
</feature>
<sequence>MVDFLNTSALRFLLALILAFTLWVFVSYTQNPDRSIAYENIPVDIEGLAPGLIVIDKEGLPRAQRPEVDLTVLADDETLNNVRISDLRPFVDLTGRGPGEHNVPVNVVTTRSLRLRTAVEPEYLLIRLDQEITQTVALTVETTGVVPFGFEARAPQVTSRGQPLTAVTVRGPQGRVTRVAAVRARVDIDRLTANYNSPRTLEPVDANGQPVAGVTVEPATADILVPIISSVGLKRVPVVPSITGFPASGYVVAGVEVSPLLVTLTGSSGPLDDAENVLTADVDVTGAAQTFTRTVSLIAPRGTQLRFGEPTEALVTIRIAPINRPFQVTVPASVQMIGISEGMLASLSPNVVSVALTGTSAQLEALSSTQLLGVVNVRGLGPGTYELEPTFTLPEGVTLAAPAPRVFVTLRLPPTVTPGPTLTIENESQPTASPGTPAPTPGETPTPTATP</sequence>